<evidence type="ECO:0000256" key="1">
    <source>
        <dbReference type="SAM" id="MobiDB-lite"/>
    </source>
</evidence>
<keyword evidence="3" id="KW-1185">Reference proteome</keyword>
<dbReference type="Proteomes" id="UP000823561">
    <property type="component" value="Chromosome 7"/>
</dbReference>
<gene>
    <name evidence="2" type="ORF">AALO_G00092330</name>
</gene>
<organism evidence="2 3">
    <name type="scientific">Alosa alosa</name>
    <name type="common">allis shad</name>
    <dbReference type="NCBI Taxonomy" id="278164"/>
    <lineage>
        <taxon>Eukaryota</taxon>
        <taxon>Metazoa</taxon>
        <taxon>Chordata</taxon>
        <taxon>Craniata</taxon>
        <taxon>Vertebrata</taxon>
        <taxon>Euteleostomi</taxon>
        <taxon>Actinopterygii</taxon>
        <taxon>Neopterygii</taxon>
        <taxon>Teleostei</taxon>
        <taxon>Clupei</taxon>
        <taxon>Clupeiformes</taxon>
        <taxon>Clupeoidei</taxon>
        <taxon>Clupeidae</taxon>
        <taxon>Alosa</taxon>
    </lineage>
</organism>
<comment type="caution">
    <text evidence="2">The sequence shown here is derived from an EMBL/GenBank/DDBJ whole genome shotgun (WGS) entry which is preliminary data.</text>
</comment>
<accession>A0AAV6GRT7</accession>
<dbReference type="EMBL" id="JADWDJ010000007">
    <property type="protein sequence ID" value="KAG5277873.1"/>
    <property type="molecule type" value="Genomic_DNA"/>
</dbReference>
<dbReference type="AlphaFoldDB" id="A0AAV6GRT7"/>
<evidence type="ECO:0000313" key="2">
    <source>
        <dbReference type="EMBL" id="KAG5277873.1"/>
    </source>
</evidence>
<proteinExistence type="predicted"/>
<evidence type="ECO:0000313" key="3">
    <source>
        <dbReference type="Proteomes" id="UP000823561"/>
    </source>
</evidence>
<sequence>MNNLSNSADFDTEVMQVCQESSILDVDVVLNIDSPLQMHSSTSPSRSVKELYAKGPLFLKRVVNISMTLTVEQDTSPGASRQFKIEPQWINQLRYRTGHLAWGIKTVQKKASEDQATPTQNKRRKGGPASERDVTEPELNEEQLKEAIPLMEHAT</sequence>
<name>A0AAV6GRT7_9TELE</name>
<protein>
    <submittedName>
        <fullName evidence="2">Uncharacterized protein</fullName>
    </submittedName>
</protein>
<reference evidence="2" key="1">
    <citation type="submission" date="2020-10" db="EMBL/GenBank/DDBJ databases">
        <title>Chromosome-scale genome assembly of the Allis shad, Alosa alosa.</title>
        <authorList>
            <person name="Margot Z."/>
            <person name="Christophe K."/>
            <person name="Cabau C."/>
            <person name="Louis A."/>
            <person name="Berthelot C."/>
            <person name="Parey E."/>
            <person name="Roest Crollius H."/>
            <person name="Montfort J."/>
            <person name="Robinson-Rechavi M."/>
            <person name="Bucao C."/>
            <person name="Bouchez O."/>
            <person name="Gislard M."/>
            <person name="Lluch J."/>
            <person name="Milhes M."/>
            <person name="Lampietro C."/>
            <person name="Lopez Roques C."/>
            <person name="Donnadieu C."/>
            <person name="Braasch I."/>
            <person name="Desvignes T."/>
            <person name="Postlethwait J."/>
            <person name="Bobe J."/>
            <person name="Guiguen Y."/>
        </authorList>
    </citation>
    <scope>NUCLEOTIDE SEQUENCE</scope>
    <source>
        <strain evidence="2">M-15738</strain>
        <tissue evidence="2">Blood</tissue>
    </source>
</reference>
<feature type="region of interest" description="Disordered" evidence="1">
    <location>
        <begin position="107"/>
        <end position="155"/>
    </location>
</feature>